<evidence type="ECO:0000256" key="1">
    <source>
        <dbReference type="SAM" id="MobiDB-lite"/>
    </source>
</evidence>
<dbReference type="Proteomes" id="UP001500456">
    <property type="component" value="Unassembled WGS sequence"/>
</dbReference>
<proteinExistence type="predicted"/>
<protein>
    <submittedName>
        <fullName evidence="2">Uncharacterized protein</fullName>
    </submittedName>
</protein>
<name>A0ABP7TH98_9ACTN</name>
<dbReference type="RefSeq" id="WP_345570739.1">
    <property type="nucleotide sequence ID" value="NZ_BAAAZX010000039.1"/>
</dbReference>
<evidence type="ECO:0000313" key="2">
    <source>
        <dbReference type="EMBL" id="GAA4026066.1"/>
    </source>
</evidence>
<reference evidence="3" key="1">
    <citation type="journal article" date="2019" name="Int. J. Syst. Evol. Microbiol.">
        <title>The Global Catalogue of Microorganisms (GCM) 10K type strain sequencing project: providing services to taxonomists for standard genome sequencing and annotation.</title>
        <authorList>
            <consortium name="The Broad Institute Genomics Platform"/>
            <consortium name="The Broad Institute Genome Sequencing Center for Infectious Disease"/>
            <person name="Wu L."/>
            <person name="Ma J."/>
        </authorList>
    </citation>
    <scope>NUCLEOTIDE SEQUENCE [LARGE SCALE GENOMIC DNA]</scope>
    <source>
        <strain evidence="3">JCM 16924</strain>
    </source>
</reference>
<sequence length="165" mass="17580">MDSGGPSGAGEAPIRPARGATGFRDGGDEPLPTTDVRLFRAACFEAAGKAGGRRVDVLTFPGTSSFEAVTIAGRGESRTVLCHAHLPLVAFTDTPPEPGRPLSGFVDPPSWAEAFRAAGLRALRADELSTPMCRVDPAGLAEAELAQLRYWRPDTLSDLLFNWWD</sequence>
<comment type="caution">
    <text evidence="2">The sequence shown here is derived from an EMBL/GenBank/DDBJ whole genome shotgun (WGS) entry which is preliminary data.</text>
</comment>
<dbReference type="EMBL" id="BAAAZX010000039">
    <property type="protein sequence ID" value="GAA4026066.1"/>
    <property type="molecule type" value="Genomic_DNA"/>
</dbReference>
<feature type="region of interest" description="Disordered" evidence="1">
    <location>
        <begin position="1"/>
        <end position="31"/>
    </location>
</feature>
<evidence type="ECO:0000313" key="3">
    <source>
        <dbReference type="Proteomes" id="UP001500456"/>
    </source>
</evidence>
<accession>A0ABP7TH98</accession>
<gene>
    <name evidence="2" type="ORF">GCM10022232_84480</name>
</gene>
<keyword evidence="3" id="KW-1185">Reference proteome</keyword>
<organism evidence="2 3">
    <name type="scientific">Streptomyces plumbiresistens</name>
    <dbReference type="NCBI Taxonomy" id="511811"/>
    <lineage>
        <taxon>Bacteria</taxon>
        <taxon>Bacillati</taxon>
        <taxon>Actinomycetota</taxon>
        <taxon>Actinomycetes</taxon>
        <taxon>Kitasatosporales</taxon>
        <taxon>Streptomycetaceae</taxon>
        <taxon>Streptomyces</taxon>
    </lineage>
</organism>